<dbReference type="HOGENOM" id="CLU_3246293_0_0_11"/>
<proteinExistence type="predicted"/>
<evidence type="ECO:0000313" key="1">
    <source>
        <dbReference type="EMBL" id="AEF39812.1"/>
    </source>
</evidence>
<name>F6EG87_HOYSD</name>
<reference evidence="1 2" key="1">
    <citation type="journal article" date="2011" name="J. Bacteriol.">
        <title>Complete genome sequence of Amycolicicoccus subflavus DQS3-9A1T, an actinomycete isolated from crude oil-polluted soil.</title>
        <authorList>
            <person name="Cai M."/>
            <person name="Chen W.M."/>
            <person name="Nie Y."/>
            <person name="Chi C.Q."/>
            <person name="Wang Y.N."/>
            <person name="Tang Y.Q."/>
            <person name="Li G.Y."/>
            <person name="Wu X.L."/>
        </authorList>
    </citation>
    <scope>NUCLEOTIDE SEQUENCE [LARGE SCALE GENOMIC DNA]</scope>
    <source>
        <strain evidence="2">DSM 45089 / DQS3-9A1</strain>
    </source>
</reference>
<dbReference type="EMBL" id="CP002786">
    <property type="protein sequence ID" value="AEF39812.1"/>
    <property type="molecule type" value="Genomic_DNA"/>
</dbReference>
<sequence length="42" mass="4625">MLEAPHNAGMVQHYARCAERFVSCPMRDRARCGWAADSGSEG</sequence>
<protein>
    <submittedName>
        <fullName evidence="1">Uncharacterized protein</fullName>
    </submittedName>
</protein>
<evidence type="ECO:0000313" key="2">
    <source>
        <dbReference type="Proteomes" id="UP000009235"/>
    </source>
</evidence>
<gene>
    <name evidence="1" type="ordered locus">AS9A_1360</name>
</gene>
<dbReference type="AlphaFoldDB" id="F6EG87"/>
<accession>F6EG87</accession>
<dbReference type="Proteomes" id="UP000009235">
    <property type="component" value="Chromosome"/>
</dbReference>
<dbReference type="KEGG" id="asd:AS9A_1360"/>
<organism evidence="1 2">
    <name type="scientific">Hoyosella subflava (strain DSM 45089 / JCM 17490 / NBRC 109087 / DQS3-9A1)</name>
    <name type="common">Amycolicicoccus subflavus</name>
    <dbReference type="NCBI Taxonomy" id="443218"/>
    <lineage>
        <taxon>Bacteria</taxon>
        <taxon>Bacillati</taxon>
        <taxon>Actinomycetota</taxon>
        <taxon>Actinomycetes</taxon>
        <taxon>Mycobacteriales</taxon>
        <taxon>Hoyosellaceae</taxon>
        <taxon>Hoyosella</taxon>
    </lineage>
</organism>
<keyword evidence="2" id="KW-1185">Reference proteome</keyword>